<accession>A0A1X2HPU1</accession>
<reference evidence="1 2" key="1">
    <citation type="submission" date="2016-07" db="EMBL/GenBank/DDBJ databases">
        <title>Pervasive Adenine N6-methylation of Active Genes in Fungi.</title>
        <authorList>
            <consortium name="DOE Joint Genome Institute"/>
            <person name="Mondo S.J."/>
            <person name="Dannebaum R.O."/>
            <person name="Kuo R.C."/>
            <person name="Labutti K."/>
            <person name="Haridas S."/>
            <person name="Kuo A."/>
            <person name="Salamov A."/>
            <person name="Ahrendt S.R."/>
            <person name="Lipzen A."/>
            <person name="Sullivan W."/>
            <person name="Andreopoulos W.B."/>
            <person name="Clum A."/>
            <person name="Lindquist E."/>
            <person name="Daum C."/>
            <person name="Ramamoorthy G.K."/>
            <person name="Gryganskyi A."/>
            <person name="Culley D."/>
            <person name="Magnuson J.K."/>
            <person name="James T.Y."/>
            <person name="O'Malley M.A."/>
            <person name="Stajich J.E."/>
            <person name="Spatafora J.W."/>
            <person name="Visel A."/>
            <person name="Grigoriev I.V."/>
        </authorList>
    </citation>
    <scope>NUCLEOTIDE SEQUENCE [LARGE SCALE GENOMIC DNA]</scope>
    <source>
        <strain evidence="1 2">NRRL 2496</strain>
    </source>
</reference>
<dbReference type="AlphaFoldDB" id="A0A1X2HPU1"/>
<keyword evidence="2" id="KW-1185">Reference proteome</keyword>
<proteinExistence type="predicted"/>
<gene>
    <name evidence="1" type="ORF">BCR43DRAFT_486810</name>
</gene>
<organism evidence="1 2">
    <name type="scientific">Syncephalastrum racemosum</name>
    <name type="common">Filamentous fungus</name>
    <dbReference type="NCBI Taxonomy" id="13706"/>
    <lineage>
        <taxon>Eukaryota</taxon>
        <taxon>Fungi</taxon>
        <taxon>Fungi incertae sedis</taxon>
        <taxon>Mucoromycota</taxon>
        <taxon>Mucoromycotina</taxon>
        <taxon>Mucoromycetes</taxon>
        <taxon>Mucorales</taxon>
        <taxon>Syncephalastraceae</taxon>
        <taxon>Syncephalastrum</taxon>
    </lineage>
</organism>
<comment type="caution">
    <text evidence="1">The sequence shown here is derived from an EMBL/GenBank/DDBJ whole genome shotgun (WGS) entry which is preliminary data.</text>
</comment>
<evidence type="ECO:0000313" key="1">
    <source>
        <dbReference type="EMBL" id="ORZ01361.1"/>
    </source>
</evidence>
<sequence length="105" mass="12076">MHKTIDQKAVVFYLGMWCVLLHTKERKKRGHPRLVLILASGTCHRSACYASDFSSKNISWIAFDWIAPHSSTEKKESSRSYDHPAYNLYHVGRNGKLKRKKDANG</sequence>
<protein>
    <submittedName>
        <fullName evidence="1">Uncharacterized protein</fullName>
    </submittedName>
</protein>
<dbReference type="EMBL" id="MCGN01000002">
    <property type="protein sequence ID" value="ORZ01361.1"/>
    <property type="molecule type" value="Genomic_DNA"/>
</dbReference>
<name>A0A1X2HPU1_SYNRA</name>
<dbReference type="Proteomes" id="UP000242180">
    <property type="component" value="Unassembled WGS sequence"/>
</dbReference>
<evidence type="ECO:0000313" key="2">
    <source>
        <dbReference type="Proteomes" id="UP000242180"/>
    </source>
</evidence>
<dbReference type="InParanoid" id="A0A1X2HPU1"/>